<dbReference type="EMBL" id="FZOF01000002">
    <property type="protein sequence ID" value="SNR99712.1"/>
    <property type="molecule type" value="Genomic_DNA"/>
</dbReference>
<dbReference type="SUPFAM" id="SSF52402">
    <property type="entry name" value="Adenine nucleotide alpha hydrolases-like"/>
    <property type="match status" value="2"/>
</dbReference>
<gene>
    <name evidence="3" type="ORF">SAMN05216252_102204</name>
</gene>
<dbReference type="InterPro" id="IPR006015">
    <property type="entry name" value="Universal_stress_UspA"/>
</dbReference>
<protein>
    <submittedName>
        <fullName evidence="3">Nucleotide-binding universal stress protein, UspA family</fullName>
    </submittedName>
</protein>
<dbReference type="PANTHER" id="PTHR46268:SF6">
    <property type="entry name" value="UNIVERSAL STRESS PROTEIN UP12"/>
    <property type="match status" value="1"/>
</dbReference>
<evidence type="ECO:0000259" key="2">
    <source>
        <dbReference type="Pfam" id="PF00582"/>
    </source>
</evidence>
<dbReference type="Proteomes" id="UP000198280">
    <property type="component" value="Unassembled WGS sequence"/>
</dbReference>
<reference evidence="3 4" key="1">
    <citation type="submission" date="2017-06" db="EMBL/GenBank/DDBJ databases">
        <authorList>
            <person name="Kim H.J."/>
            <person name="Triplett B.A."/>
        </authorList>
    </citation>
    <scope>NUCLEOTIDE SEQUENCE [LARGE SCALE GENOMIC DNA]</scope>
    <source>
        <strain evidence="3 4">CGMCC 4.1858</strain>
    </source>
</reference>
<feature type="domain" description="UspA" evidence="2">
    <location>
        <begin position="151"/>
        <end position="282"/>
    </location>
</feature>
<dbReference type="InterPro" id="IPR014729">
    <property type="entry name" value="Rossmann-like_a/b/a_fold"/>
</dbReference>
<dbReference type="InterPro" id="IPR006016">
    <property type="entry name" value="UspA"/>
</dbReference>
<dbReference type="Pfam" id="PF00582">
    <property type="entry name" value="Usp"/>
    <property type="match status" value="2"/>
</dbReference>
<name>A0A239AWK5_9ACTN</name>
<keyword evidence="4" id="KW-1185">Reference proteome</keyword>
<dbReference type="PANTHER" id="PTHR46268">
    <property type="entry name" value="STRESS RESPONSE PROTEIN NHAX"/>
    <property type="match status" value="1"/>
</dbReference>
<dbReference type="RefSeq" id="WP_089222374.1">
    <property type="nucleotide sequence ID" value="NZ_FZOF01000002.1"/>
</dbReference>
<feature type="domain" description="UspA" evidence="2">
    <location>
        <begin position="7"/>
        <end position="141"/>
    </location>
</feature>
<organism evidence="3 4">
    <name type="scientific">Actinacidiphila glaucinigra</name>
    <dbReference type="NCBI Taxonomy" id="235986"/>
    <lineage>
        <taxon>Bacteria</taxon>
        <taxon>Bacillati</taxon>
        <taxon>Actinomycetota</taxon>
        <taxon>Actinomycetes</taxon>
        <taxon>Kitasatosporales</taxon>
        <taxon>Streptomycetaceae</taxon>
        <taxon>Actinacidiphila</taxon>
    </lineage>
</organism>
<comment type="similarity">
    <text evidence="1">Belongs to the universal stress protein A family.</text>
</comment>
<proteinExistence type="inferred from homology"/>
<evidence type="ECO:0000256" key="1">
    <source>
        <dbReference type="ARBA" id="ARBA00008791"/>
    </source>
</evidence>
<evidence type="ECO:0000313" key="3">
    <source>
        <dbReference type="EMBL" id="SNR99712.1"/>
    </source>
</evidence>
<evidence type="ECO:0000313" key="4">
    <source>
        <dbReference type="Proteomes" id="UP000198280"/>
    </source>
</evidence>
<accession>A0A239AWK5</accession>
<dbReference type="AlphaFoldDB" id="A0A239AWK5"/>
<dbReference type="Gene3D" id="3.40.50.620">
    <property type="entry name" value="HUPs"/>
    <property type="match status" value="2"/>
</dbReference>
<sequence>MDTSHGPVVVGTDGSPRATAAVMWAAGEAVLRDRPLHILHATGLESRSGRNLSPETAQLVLDSGRALLDEAAASATARYPDLAVSTSLGKGKPADTLTEQSGSEGLTVVGCRGRGGFHALLLGSVGLRVATHAHGPVVVVRGSEQPSTGVVLVGIRNETDLATVRFAADEARLRKATLRLLTAWSLLGAVGEMVPGLDDATSVGDREAATEQNVADTIREEYPDLTVTVDLVKASSASGALVDASAHADLLVAGARRHQRSSGRLAHVTHAVLHHAHCPVAVSHHA</sequence>
<dbReference type="PRINTS" id="PR01438">
    <property type="entry name" value="UNVRSLSTRESS"/>
</dbReference>
<dbReference type="OrthoDB" id="3865341at2"/>